<feature type="compositionally biased region" description="Basic residues" evidence="1">
    <location>
        <begin position="27"/>
        <end position="47"/>
    </location>
</feature>
<dbReference type="EMBL" id="AEQZ01000046">
    <property type="protein sequence ID" value="EFV62563.1"/>
    <property type="molecule type" value="Genomic_DNA"/>
</dbReference>
<comment type="caution">
    <text evidence="2">The sequence shown here is derived from an EMBL/GenBank/DDBJ whole genome shotgun (WGS) entry which is preliminary data.</text>
</comment>
<evidence type="ECO:0000313" key="3">
    <source>
        <dbReference type="Proteomes" id="UP000032707"/>
    </source>
</evidence>
<reference evidence="2 3" key="1">
    <citation type="journal article" date="2011" name="J. Bacteriol.">
        <title>Genome sequence of Neisseria meningitidis serogroup B strain H44/76.</title>
        <authorList>
            <person name="Piet J.R."/>
            <person name="Huis In 't Veld R.A."/>
            <person name="van Schaik B.D."/>
            <person name="van Kampen A.H."/>
            <person name="Baas F."/>
            <person name="van de Beek D."/>
            <person name="Pannekoek Y."/>
            <person name="van der Ende A."/>
        </authorList>
    </citation>
    <scope>NUCLEOTIDE SEQUENCE [LARGE SCALE GENOMIC DNA]</scope>
    <source>
        <strain evidence="2 3">H44/76</strain>
    </source>
</reference>
<accession>E6N0Q8</accession>
<sequence>MFFHSICQCIRFQYVSRIKMYSGLTKIKTRRRTHPPPEKRKKCRPKTFRTAFSRKPSFPQGQKTKTENQKQQPKIRHSRAGGNLEFQCLKNLSEKTKTLPPSFPRKWESRNEKQQAFIGNDRN</sequence>
<gene>
    <name evidence="2" type="ORF">NMH_2443</name>
</gene>
<dbReference type="PATRIC" id="fig|909420.4.peg.2693"/>
<organism evidence="2 3">
    <name type="scientific">Neisseria meningitidis serogroup B / serotype 15 (strain H44/76)</name>
    <dbReference type="NCBI Taxonomy" id="909420"/>
    <lineage>
        <taxon>Bacteria</taxon>
        <taxon>Pseudomonadati</taxon>
        <taxon>Pseudomonadota</taxon>
        <taxon>Betaproteobacteria</taxon>
        <taxon>Neisseriales</taxon>
        <taxon>Neisseriaceae</taxon>
        <taxon>Neisseria</taxon>
    </lineage>
</organism>
<proteinExistence type="predicted"/>
<evidence type="ECO:0000256" key="1">
    <source>
        <dbReference type="SAM" id="MobiDB-lite"/>
    </source>
</evidence>
<dbReference type="Proteomes" id="UP000032707">
    <property type="component" value="Unassembled WGS sequence"/>
</dbReference>
<protein>
    <submittedName>
        <fullName evidence="2">Uncharacterized protein</fullName>
    </submittedName>
</protein>
<dbReference type="AlphaFoldDB" id="E6N0Q8"/>
<evidence type="ECO:0000313" key="2">
    <source>
        <dbReference type="EMBL" id="EFV62563.1"/>
    </source>
</evidence>
<feature type="region of interest" description="Disordered" evidence="1">
    <location>
        <begin position="26"/>
        <end position="81"/>
    </location>
</feature>
<name>E6N0Q8_NEIMH</name>
<feature type="region of interest" description="Disordered" evidence="1">
    <location>
        <begin position="95"/>
        <end position="123"/>
    </location>
</feature>